<dbReference type="Pfam" id="PF07264">
    <property type="entry name" value="EI24"/>
    <property type="match status" value="1"/>
</dbReference>
<organism evidence="6 7">
    <name type="scientific">Comamonas faecalis</name>
    <dbReference type="NCBI Taxonomy" id="1387849"/>
    <lineage>
        <taxon>Bacteria</taxon>
        <taxon>Pseudomonadati</taxon>
        <taxon>Pseudomonadota</taxon>
        <taxon>Betaproteobacteria</taxon>
        <taxon>Burkholderiales</taxon>
        <taxon>Comamonadaceae</taxon>
        <taxon>Comamonas</taxon>
    </lineage>
</organism>
<keyword evidence="3 5" id="KW-1133">Transmembrane helix</keyword>
<keyword evidence="2 5" id="KW-0812">Transmembrane</keyword>
<keyword evidence="7" id="KW-1185">Reference proteome</keyword>
<comment type="caution">
    <text evidence="6">The sequence shown here is derived from an EMBL/GenBank/DDBJ whole genome shotgun (WGS) entry which is preliminary data.</text>
</comment>
<protein>
    <submittedName>
        <fullName evidence="6">EI24 domain-containing protein</fullName>
    </submittedName>
</protein>
<evidence type="ECO:0000256" key="5">
    <source>
        <dbReference type="SAM" id="Phobius"/>
    </source>
</evidence>
<dbReference type="InterPro" id="IPR059112">
    <property type="entry name" value="CysZ/EI24"/>
</dbReference>
<dbReference type="Proteomes" id="UP001501627">
    <property type="component" value="Unassembled WGS sequence"/>
</dbReference>
<sequence>MNLWLDSAWRALLYCLMPRVIVLTLLPLLVITLASWAAWYFYWTPVTSAAQALLEHAWGMQWLLGHLQTWGVSGVPAVLAPLFVLILAIPVIIIACLLLVTLWLTPSFVNLVAQRRFPDLERKQGGTLASSLMWALGSTAAAVIGFVVSLPLWLIPPLILILPPLIWGWLTFRIMAFDALAEHASREERRDVLRRHRLPLLLMGVCTGFLSAAPGIVWISGLLFAALFFVLIPLALWIYMLIFAFTSLWFAHYCLAALAQLRALQQRDLPPSVSASVLSDEVQ</sequence>
<keyword evidence="4 5" id="KW-0472">Membrane</keyword>
<evidence type="ECO:0000256" key="1">
    <source>
        <dbReference type="ARBA" id="ARBA00004141"/>
    </source>
</evidence>
<gene>
    <name evidence="6" type="ORF">GCM10022279_32900</name>
</gene>
<evidence type="ECO:0000256" key="3">
    <source>
        <dbReference type="ARBA" id="ARBA00022989"/>
    </source>
</evidence>
<name>A0ABP7S406_9BURK</name>
<reference evidence="7" key="1">
    <citation type="journal article" date="2019" name="Int. J. Syst. Evol. Microbiol.">
        <title>The Global Catalogue of Microorganisms (GCM) 10K type strain sequencing project: providing services to taxonomists for standard genome sequencing and annotation.</title>
        <authorList>
            <consortium name="The Broad Institute Genomics Platform"/>
            <consortium name="The Broad Institute Genome Sequencing Center for Infectious Disease"/>
            <person name="Wu L."/>
            <person name="Ma J."/>
        </authorList>
    </citation>
    <scope>NUCLEOTIDE SEQUENCE [LARGE SCALE GENOMIC DNA]</scope>
    <source>
        <strain evidence="7">JCM 17561</strain>
    </source>
</reference>
<accession>A0ABP7S406</accession>
<dbReference type="EMBL" id="BAABBP010000051">
    <property type="protein sequence ID" value="GAA4006364.1"/>
    <property type="molecule type" value="Genomic_DNA"/>
</dbReference>
<proteinExistence type="predicted"/>
<evidence type="ECO:0000313" key="7">
    <source>
        <dbReference type="Proteomes" id="UP001501627"/>
    </source>
</evidence>
<feature type="transmembrane region" description="Helical" evidence="5">
    <location>
        <begin position="125"/>
        <end position="148"/>
    </location>
</feature>
<feature type="transmembrane region" description="Helical" evidence="5">
    <location>
        <begin position="237"/>
        <end position="259"/>
    </location>
</feature>
<feature type="transmembrane region" description="Helical" evidence="5">
    <location>
        <begin position="198"/>
        <end position="231"/>
    </location>
</feature>
<comment type="subcellular location">
    <subcellularLocation>
        <location evidence="1">Membrane</location>
        <topology evidence="1">Multi-pass membrane protein</topology>
    </subcellularLocation>
</comment>
<evidence type="ECO:0000313" key="6">
    <source>
        <dbReference type="EMBL" id="GAA4006364.1"/>
    </source>
</evidence>
<evidence type="ECO:0000256" key="2">
    <source>
        <dbReference type="ARBA" id="ARBA00022692"/>
    </source>
</evidence>
<evidence type="ECO:0000256" key="4">
    <source>
        <dbReference type="ARBA" id="ARBA00023136"/>
    </source>
</evidence>
<feature type="transmembrane region" description="Helical" evidence="5">
    <location>
        <begin position="78"/>
        <end position="104"/>
    </location>
</feature>
<dbReference type="RefSeq" id="WP_103046224.1">
    <property type="nucleotide sequence ID" value="NZ_BAABBP010000051.1"/>
</dbReference>
<feature type="transmembrane region" description="Helical" evidence="5">
    <location>
        <begin position="20"/>
        <end position="42"/>
    </location>
</feature>
<feature type="transmembrane region" description="Helical" evidence="5">
    <location>
        <begin position="154"/>
        <end position="177"/>
    </location>
</feature>